<feature type="region of interest" description="Disordered" evidence="5">
    <location>
        <begin position="347"/>
        <end position="374"/>
    </location>
</feature>
<dbReference type="AlphaFoldDB" id="A0AAE3CL46"/>
<dbReference type="PROSITE" id="PS51123">
    <property type="entry name" value="OMPA_2"/>
    <property type="match status" value="1"/>
</dbReference>
<protein>
    <submittedName>
        <fullName evidence="7">OmpA family protein</fullName>
    </submittedName>
</protein>
<dbReference type="InterPro" id="IPR006665">
    <property type="entry name" value="OmpA-like"/>
</dbReference>
<dbReference type="PANTHER" id="PTHR30329">
    <property type="entry name" value="STATOR ELEMENT OF FLAGELLAR MOTOR COMPLEX"/>
    <property type="match status" value="1"/>
</dbReference>
<dbReference type="InterPro" id="IPR036737">
    <property type="entry name" value="OmpA-like_sf"/>
</dbReference>
<comment type="caution">
    <text evidence="7">The sequence shown here is derived from an EMBL/GenBank/DDBJ whole genome shotgun (WGS) entry which is preliminary data.</text>
</comment>
<evidence type="ECO:0000256" key="5">
    <source>
        <dbReference type="SAM" id="MobiDB-lite"/>
    </source>
</evidence>
<dbReference type="PRINTS" id="PR01021">
    <property type="entry name" value="OMPADOMAIN"/>
</dbReference>
<evidence type="ECO:0000256" key="3">
    <source>
        <dbReference type="ARBA" id="ARBA00023237"/>
    </source>
</evidence>
<evidence type="ECO:0000256" key="2">
    <source>
        <dbReference type="ARBA" id="ARBA00023136"/>
    </source>
</evidence>
<dbReference type="RefSeq" id="WP_215870799.1">
    <property type="nucleotide sequence ID" value="NZ_JAAXYO010000188.1"/>
</dbReference>
<dbReference type="PANTHER" id="PTHR30329:SF21">
    <property type="entry name" value="LIPOPROTEIN YIAD-RELATED"/>
    <property type="match status" value="1"/>
</dbReference>
<dbReference type="Proteomes" id="UP001197378">
    <property type="component" value="Unassembled WGS sequence"/>
</dbReference>
<evidence type="ECO:0000313" key="7">
    <source>
        <dbReference type="EMBL" id="MBU2789230.1"/>
    </source>
</evidence>
<name>A0AAE3CL46_9PROT</name>
<sequence length="411" mass="44111">MNKSLNYMVIISGLVLLLPGTCFAEEKGQDLPFLHRYPGSSIYHYDHIRFDEANMPLGPFIDKAATQSQPVQGELVYIYYKNPMDRSPLEIMSNYQQTLQQEGFKILWQCANDACIAKGYSHQVSFYTDPIWRGAGDNFGTYFGPGGGRMSTARLDSPNGSQTWVYLWVGSHNGPYAGKTYIYAVQTKPMQTGLVTADRELLTATEMGSALAQQGRFSMHIHFDYNKATLRPDALPQIQQLAQTLRQHPNWTIGLDGHTDAVGSAEFNQRLSEDRARAVKAALVADGVPAQQIATRGLGATQPVADNSTDAGRAKNRRVEVVNLTPGFVPTAGTTGAGGAPAMATAGAGGVGSAPSMGGAAGQGPSQNSANQPVPAPVRQITDTATDAAQSELRYQVSRGVSNLVGGLFNH</sequence>
<keyword evidence="2 4" id="KW-0472">Membrane</keyword>
<evidence type="ECO:0000256" key="4">
    <source>
        <dbReference type="PROSITE-ProRule" id="PRU00473"/>
    </source>
</evidence>
<gene>
    <name evidence="7" type="ORF">HFQ13_13645</name>
</gene>
<dbReference type="GO" id="GO:0009279">
    <property type="term" value="C:cell outer membrane"/>
    <property type="evidence" value="ECO:0007669"/>
    <property type="project" value="UniProtKB-SubCell"/>
</dbReference>
<evidence type="ECO:0000313" key="8">
    <source>
        <dbReference type="Proteomes" id="UP001197378"/>
    </source>
</evidence>
<feature type="domain" description="OmpA-like" evidence="6">
    <location>
        <begin position="210"/>
        <end position="327"/>
    </location>
</feature>
<evidence type="ECO:0000256" key="1">
    <source>
        <dbReference type="ARBA" id="ARBA00004442"/>
    </source>
</evidence>
<dbReference type="InterPro" id="IPR050330">
    <property type="entry name" value="Bact_OuterMem_StrucFunc"/>
</dbReference>
<dbReference type="Pfam" id="PF00691">
    <property type="entry name" value="OmpA"/>
    <property type="match status" value="1"/>
</dbReference>
<dbReference type="CDD" id="cd07185">
    <property type="entry name" value="OmpA_C-like"/>
    <property type="match status" value="1"/>
</dbReference>
<comment type="subcellular location">
    <subcellularLocation>
        <location evidence="1">Cell outer membrane</location>
    </subcellularLocation>
</comment>
<proteinExistence type="predicted"/>
<dbReference type="InterPro" id="IPR006690">
    <property type="entry name" value="OMPA-like_CS"/>
</dbReference>
<keyword evidence="3" id="KW-0998">Cell outer membrane</keyword>
<dbReference type="SUPFAM" id="SSF103088">
    <property type="entry name" value="OmpA-like"/>
    <property type="match status" value="1"/>
</dbReference>
<keyword evidence="8" id="KW-1185">Reference proteome</keyword>
<evidence type="ECO:0000259" key="6">
    <source>
        <dbReference type="PROSITE" id="PS51123"/>
    </source>
</evidence>
<dbReference type="InterPro" id="IPR006664">
    <property type="entry name" value="OMP_bac"/>
</dbReference>
<dbReference type="Gene3D" id="3.30.1330.60">
    <property type="entry name" value="OmpA-like domain"/>
    <property type="match status" value="1"/>
</dbReference>
<dbReference type="EMBL" id="JAAXYO010000188">
    <property type="protein sequence ID" value="MBU2789230.1"/>
    <property type="molecule type" value="Genomic_DNA"/>
</dbReference>
<dbReference type="PROSITE" id="PS01068">
    <property type="entry name" value="OMPA_1"/>
    <property type="match status" value="1"/>
</dbReference>
<organism evidence="7 8">
    <name type="scientific">Igneacidithiobacillus copahuensis</name>
    <dbReference type="NCBI Taxonomy" id="2724909"/>
    <lineage>
        <taxon>Bacteria</taxon>
        <taxon>Pseudomonadati</taxon>
        <taxon>Pseudomonadota</taxon>
        <taxon>Acidithiobacillia</taxon>
        <taxon>Acidithiobacillales</taxon>
        <taxon>Acidithiobacillaceae</taxon>
        <taxon>Igneacidithiobacillus</taxon>
    </lineage>
</organism>
<accession>A0AAE3CL46</accession>
<reference evidence="7" key="1">
    <citation type="journal article" date="2021" name="ISME J.">
        <title>Genomic evolution of the class Acidithiobacillia: deep-branching Proteobacteria living in extreme acidic conditions.</title>
        <authorList>
            <person name="Moya-Beltran A."/>
            <person name="Beard S."/>
            <person name="Rojas-Villalobos C."/>
            <person name="Issotta F."/>
            <person name="Gallardo Y."/>
            <person name="Ulloa R."/>
            <person name="Giaveno A."/>
            <person name="Degli Esposti M."/>
            <person name="Johnson D.B."/>
            <person name="Quatrini R."/>
        </authorList>
    </citation>
    <scope>NUCLEOTIDE SEQUENCE</scope>
    <source>
        <strain evidence="7">VAN18-1</strain>
    </source>
</reference>